<name>A0A3T1D7P5_9BACL</name>
<dbReference type="EMBL" id="AP019400">
    <property type="protein sequence ID" value="BBI34075.1"/>
    <property type="molecule type" value="Genomic_DNA"/>
</dbReference>
<proteinExistence type="predicted"/>
<evidence type="ECO:0000313" key="2">
    <source>
        <dbReference type="Proteomes" id="UP000289856"/>
    </source>
</evidence>
<dbReference type="OrthoDB" id="2648183at2"/>
<dbReference type="RefSeq" id="WP_130610825.1">
    <property type="nucleotide sequence ID" value="NZ_AP019400.1"/>
</dbReference>
<dbReference type="KEGG" id="cohn:KCTCHS21_34740"/>
<protein>
    <submittedName>
        <fullName evidence="1">Uncharacterized protein</fullName>
    </submittedName>
</protein>
<dbReference type="AlphaFoldDB" id="A0A3T1D7P5"/>
<sequence>MNIDWGTFLLSIPLSLLILGGFAKFFINSYINGFFNKKLEKHKSDLQLLIENNRFDLQRKMADFNLYTNKKHEAYMKIYDLFLIAEGHVRSFMGVKKMPDYNEYGLEDIEKKLRSYNLLEKVIQDFLAKWRSTFGSPRQELHKEINDYLAMIDIQKSWIKIEEANNYFLINRIYLSDQIEDTLSSVVSLLSSYLNGVEFLLVNRIPFLGSENLSVEIENMINRMKEQMKKELQVGYYQ</sequence>
<evidence type="ECO:0000313" key="1">
    <source>
        <dbReference type="EMBL" id="BBI34075.1"/>
    </source>
</evidence>
<reference evidence="1 2" key="1">
    <citation type="submission" date="2019-01" db="EMBL/GenBank/DDBJ databases">
        <title>Complete genome sequence of Cohnella hallensis HS21 isolated from Korean fir (Abies koreana) rhizospheric soil.</title>
        <authorList>
            <person name="Jiang L."/>
            <person name="Kang S.W."/>
            <person name="Kim S."/>
            <person name="Jung J."/>
            <person name="Kim C.Y."/>
            <person name="Kim D.H."/>
            <person name="Kim S.W."/>
            <person name="Lee J."/>
        </authorList>
    </citation>
    <scope>NUCLEOTIDE SEQUENCE [LARGE SCALE GENOMIC DNA]</scope>
    <source>
        <strain evidence="1 2">HS21</strain>
    </source>
</reference>
<gene>
    <name evidence="1" type="ORF">KCTCHS21_34740</name>
</gene>
<organism evidence="1 2">
    <name type="scientific">Cohnella abietis</name>
    <dbReference type="NCBI Taxonomy" id="2507935"/>
    <lineage>
        <taxon>Bacteria</taxon>
        <taxon>Bacillati</taxon>
        <taxon>Bacillota</taxon>
        <taxon>Bacilli</taxon>
        <taxon>Bacillales</taxon>
        <taxon>Paenibacillaceae</taxon>
        <taxon>Cohnella</taxon>
    </lineage>
</organism>
<accession>A0A3T1D7P5</accession>
<keyword evidence="2" id="KW-1185">Reference proteome</keyword>
<dbReference type="Proteomes" id="UP000289856">
    <property type="component" value="Chromosome"/>
</dbReference>